<reference evidence="2" key="2">
    <citation type="submission" date="2023-05" db="EMBL/GenBank/DDBJ databases">
        <authorList>
            <consortium name="Lawrence Berkeley National Laboratory"/>
            <person name="Steindorff A."/>
            <person name="Hensen N."/>
            <person name="Bonometti L."/>
            <person name="Westerberg I."/>
            <person name="Brannstrom I.O."/>
            <person name="Guillou S."/>
            <person name="Cros-Aarteil S."/>
            <person name="Calhoun S."/>
            <person name="Haridas S."/>
            <person name="Kuo A."/>
            <person name="Mondo S."/>
            <person name="Pangilinan J."/>
            <person name="Riley R."/>
            <person name="Labutti K."/>
            <person name="Andreopoulos B."/>
            <person name="Lipzen A."/>
            <person name="Chen C."/>
            <person name="Yanf M."/>
            <person name="Daum C."/>
            <person name="Ng V."/>
            <person name="Clum A."/>
            <person name="Ohm R."/>
            <person name="Martin F."/>
            <person name="Silar P."/>
            <person name="Natvig D."/>
            <person name="Lalanne C."/>
            <person name="Gautier V."/>
            <person name="Ament-Velasquez S.L."/>
            <person name="Kruys A."/>
            <person name="Hutchinson M.I."/>
            <person name="Powell A.J."/>
            <person name="Barry K."/>
            <person name="Miller A.N."/>
            <person name="Grigoriev I.V."/>
            <person name="Debuchy R."/>
            <person name="Gladieux P."/>
            <person name="Thoren M.H."/>
            <person name="Johannesson H."/>
        </authorList>
    </citation>
    <scope>NUCLEOTIDE SEQUENCE</scope>
    <source>
        <strain evidence="2">CBS 123565</strain>
    </source>
</reference>
<dbReference type="InterPro" id="IPR038843">
    <property type="entry name" value="Sed1/Spi1"/>
</dbReference>
<evidence type="ECO:0000256" key="1">
    <source>
        <dbReference type="SAM" id="SignalP"/>
    </source>
</evidence>
<evidence type="ECO:0000313" key="2">
    <source>
        <dbReference type="EMBL" id="KAK4131133.1"/>
    </source>
</evidence>
<feature type="signal peptide" evidence="1">
    <location>
        <begin position="1"/>
        <end position="16"/>
    </location>
</feature>
<dbReference type="GO" id="GO:0005199">
    <property type="term" value="F:structural constituent of cell wall"/>
    <property type="evidence" value="ECO:0007669"/>
    <property type="project" value="InterPro"/>
</dbReference>
<dbReference type="EMBL" id="MU853427">
    <property type="protein sequence ID" value="KAK4131133.1"/>
    <property type="molecule type" value="Genomic_DNA"/>
</dbReference>
<evidence type="ECO:0008006" key="4">
    <source>
        <dbReference type="Google" id="ProtNLM"/>
    </source>
</evidence>
<reference evidence="2" key="1">
    <citation type="journal article" date="2023" name="Mol. Phylogenet. Evol.">
        <title>Genome-scale phylogeny and comparative genomics of the fungal order Sordariales.</title>
        <authorList>
            <person name="Hensen N."/>
            <person name="Bonometti L."/>
            <person name="Westerberg I."/>
            <person name="Brannstrom I.O."/>
            <person name="Guillou S."/>
            <person name="Cros-Aarteil S."/>
            <person name="Calhoun S."/>
            <person name="Haridas S."/>
            <person name="Kuo A."/>
            <person name="Mondo S."/>
            <person name="Pangilinan J."/>
            <person name="Riley R."/>
            <person name="LaButti K."/>
            <person name="Andreopoulos B."/>
            <person name="Lipzen A."/>
            <person name="Chen C."/>
            <person name="Yan M."/>
            <person name="Daum C."/>
            <person name="Ng V."/>
            <person name="Clum A."/>
            <person name="Steindorff A."/>
            <person name="Ohm R.A."/>
            <person name="Martin F."/>
            <person name="Silar P."/>
            <person name="Natvig D.O."/>
            <person name="Lalanne C."/>
            <person name="Gautier V."/>
            <person name="Ament-Velasquez S.L."/>
            <person name="Kruys A."/>
            <person name="Hutchinson M.I."/>
            <person name="Powell A.J."/>
            <person name="Barry K."/>
            <person name="Miller A.N."/>
            <person name="Grigoriev I.V."/>
            <person name="Debuchy R."/>
            <person name="Gladieux P."/>
            <person name="Hiltunen Thoren M."/>
            <person name="Johannesson H."/>
        </authorList>
    </citation>
    <scope>NUCLEOTIDE SEQUENCE</scope>
    <source>
        <strain evidence="2">CBS 123565</strain>
    </source>
</reference>
<evidence type="ECO:0000313" key="3">
    <source>
        <dbReference type="Proteomes" id="UP001304895"/>
    </source>
</evidence>
<feature type="chain" id="PRO_5042999378" description="Clock-controlled protein 6" evidence="1">
    <location>
        <begin position="17"/>
        <end position="159"/>
    </location>
</feature>
<comment type="caution">
    <text evidence="2">The sequence shown here is derived from an EMBL/GenBank/DDBJ whole genome shotgun (WGS) entry which is preliminary data.</text>
</comment>
<protein>
    <recommendedName>
        <fullName evidence="4">Clock-controlled protein 6</fullName>
    </recommendedName>
</protein>
<accession>A0AAN6UDQ2</accession>
<gene>
    <name evidence="2" type="ORF">BT67DRAFT_436470</name>
</gene>
<dbReference type="GO" id="GO:0031505">
    <property type="term" value="P:fungal-type cell wall organization"/>
    <property type="evidence" value="ECO:0007669"/>
    <property type="project" value="InterPro"/>
</dbReference>
<dbReference type="GO" id="GO:0009277">
    <property type="term" value="C:fungal-type cell wall"/>
    <property type="evidence" value="ECO:0007669"/>
    <property type="project" value="TreeGrafter"/>
</dbReference>
<keyword evidence="3" id="KW-1185">Reference proteome</keyword>
<keyword evidence="1" id="KW-0732">Signal</keyword>
<organism evidence="2 3">
    <name type="scientific">Trichocladium antarcticum</name>
    <dbReference type="NCBI Taxonomy" id="1450529"/>
    <lineage>
        <taxon>Eukaryota</taxon>
        <taxon>Fungi</taxon>
        <taxon>Dikarya</taxon>
        <taxon>Ascomycota</taxon>
        <taxon>Pezizomycotina</taxon>
        <taxon>Sordariomycetes</taxon>
        <taxon>Sordariomycetidae</taxon>
        <taxon>Sordariales</taxon>
        <taxon>Chaetomiaceae</taxon>
        <taxon>Trichocladium</taxon>
    </lineage>
</organism>
<name>A0AAN6UDQ2_9PEZI</name>
<dbReference type="PANTHER" id="PTHR35523:SF1">
    <property type="entry name" value="CELL WALL PROTEIN SED1"/>
    <property type="match status" value="1"/>
</dbReference>
<dbReference type="AlphaFoldDB" id="A0AAN6UDQ2"/>
<sequence length="159" mass="15628">MKFTAAVLALAAGAAAFANNATTSAGANVVYTTEIVTALTTYCPEATTVTHGGSTITVTEATTLTLEPCTIVRPITTVSSVICQECPPPPVYHNSTGPAVPTSAAATSAVPIQTPIQTPIGTISHIVPQPTTTGPVTGGAGKVAAAGLAGVLGFAALLL</sequence>
<proteinExistence type="predicted"/>
<dbReference type="PANTHER" id="PTHR35523">
    <property type="entry name" value="CELL WALL PROTEIN SED1"/>
    <property type="match status" value="1"/>
</dbReference>
<dbReference type="Proteomes" id="UP001304895">
    <property type="component" value="Unassembled WGS sequence"/>
</dbReference>